<dbReference type="Proteomes" id="UP000229329">
    <property type="component" value="Unassembled WGS sequence"/>
</dbReference>
<dbReference type="OrthoDB" id="6053567at2"/>
<evidence type="ECO:0000259" key="2">
    <source>
        <dbReference type="PROSITE" id="PS51208"/>
    </source>
</evidence>
<gene>
    <name evidence="3" type="ORF">CVP05_12490</name>
</gene>
<sequence>PQPQPEPPQPQPEPPQPQPEPPQPQPEPPQPQPEPPQPQPEPPQPQPEPPIYNPTVPGYVQTAQANMEQGFAVLRTLHERRGENQTLAWDNCGTCGEHADGQTWGRLIGSHLDVQGKTRLGFDLDVYGVQIGHDFAIKRTDEGGHRLTGIYGAYSRGNTKFFDQYRAENGVVSGDKYTGKVKTDMWSLGLTHTRYAPNGSYVDLVGQLSHIHNKYQARNSVAQSQNGMSLVLSAEVGRPYALDDHTKHESGWLLEPQAQLIYQMVNLKDFQDSQGRKIEQPTLHGLRGRIGLRLAHNSQHSEQKLRTNTYYAVANIWHDFTDSKAVNIGSDSVRELYNRTWGEIGLGLQLPVGKQGYIYADTRYERNLSGSKREGYRGDIGYKYTWK</sequence>
<evidence type="ECO:0000313" key="3">
    <source>
        <dbReference type="EMBL" id="PJG84212.1"/>
    </source>
</evidence>
<dbReference type="RefSeq" id="WP_133118725.1">
    <property type="nucleotide sequence ID" value="NZ_PHHA01000046.1"/>
</dbReference>
<feature type="non-terminal residue" evidence="3">
    <location>
        <position position="1"/>
    </location>
</feature>
<dbReference type="Gene3D" id="2.40.128.130">
    <property type="entry name" value="Autotransporter beta-domain"/>
    <property type="match status" value="1"/>
</dbReference>
<dbReference type="SMART" id="SM00869">
    <property type="entry name" value="Autotransporter"/>
    <property type="match status" value="1"/>
</dbReference>
<keyword evidence="4" id="KW-1185">Reference proteome</keyword>
<dbReference type="InterPro" id="IPR006315">
    <property type="entry name" value="OM_autotransptr_brl_dom"/>
</dbReference>
<dbReference type="InterPro" id="IPR036709">
    <property type="entry name" value="Autotransporte_beta_dom_sf"/>
</dbReference>
<dbReference type="PRINTS" id="PR01217">
    <property type="entry name" value="PRICHEXTENSN"/>
</dbReference>
<name>A0A2M8RZ98_9PAST</name>
<dbReference type="PANTHER" id="PTHR35037:SF3">
    <property type="entry name" value="C-TERMINAL REGION OF AIDA-LIKE PROTEIN"/>
    <property type="match status" value="1"/>
</dbReference>
<feature type="region of interest" description="Disordered" evidence="1">
    <location>
        <begin position="1"/>
        <end position="57"/>
    </location>
</feature>
<dbReference type="AlphaFoldDB" id="A0A2M8RZ98"/>
<protein>
    <submittedName>
        <fullName evidence="3">Autotransporter outer membrane beta-barrel domain-containing protein</fullName>
    </submittedName>
</protein>
<dbReference type="PROSITE" id="PS51208">
    <property type="entry name" value="AUTOTRANSPORTER"/>
    <property type="match status" value="1"/>
</dbReference>
<proteinExistence type="predicted"/>
<organism evidence="3 4">
    <name type="scientific">Conservatibacter flavescens</name>
    <dbReference type="NCBI Taxonomy" id="28161"/>
    <lineage>
        <taxon>Bacteria</taxon>
        <taxon>Pseudomonadati</taxon>
        <taxon>Pseudomonadota</taxon>
        <taxon>Gammaproteobacteria</taxon>
        <taxon>Pasteurellales</taxon>
        <taxon>Pasteurellaceae</taxon>
        <taxon>Conservatibacter</taxon>
    </lineage>
</organism>
<dbReference type="NCBIfam" id="TIGR01414">
    <property type="entry name" value="autotrans_barl"/>
    <property type="match status" value="1"/>
</dbReference>
<feature type="domain" description="Autotransporter" evidence="2">
    <location>
        <begin position="96"/>
        <end position="386"/>
    </location>
</feature>
<dbReference type="GO" id="GO:0019867">
    <property type="term" value="C:outer membrane"/>
    <property type="evidence" value="ECO:0007669"/>
    <property type="project" value="InterPro"/>
</dbReference>
<reference evidence="3 4" key="1">
    <citation type="submission" date="2017-11" db="EMBL/GenBank/DDBJ databases">
        <title>Reclassification of Bisgaard taxon 7 as Conservatibacter flavescens gen. nov., sp. nov.</title>
        <authorList>
            <person name="Christensen H."/>
        </authorList>
    </citation>
    <scope>NUCLEOTIDE SEQUENCE [LARGE SCALE GENOMIC DNA]</scope>
    <source>
        <strain evidence="3 4">7_4</strain>
    </source>
</reference>
<feature type="compositionally biased region" description="Pro residues" evidence="1">
    <location>
        <begin position="1"/>
        <end position="52"/>
    </location>
</feature>
<dbReference type="EMBL" id="PHHA01000046">
    <property type="protein sequence ID" value="PJG84212.1"/>
    <property type="molecule type" value="Genomic_DNA"/>
</dbReference>
<evidence type="ECO:0000313" key="4">
    <source>
        <dbReference type="Proteomes" id="UP000229329"/>
    </source>
</evidence>
<comment type="caution">
    <text evidence="3">The sequence shown here is derived from an EMBL/GenBank/DDBJ whole genome shotgun (WGS) entry which is preliminary data.</text>
</comment>
<dbReference type="PANTHER" id="PTHR35037">
    <property type="entry name" value="C-TERMINAL REGION OF AIDA-LIKE PROTEIN"/>
    <property type="match status" value="1"/>
</dbReference>
<evidence type="ECO:0000256" key="1">
    <source>
        <dbReference type="SAM" id="MobiDB-lite"/>
    </source>
</evidence>
<accession>A0A2M8RZ98</accession>
<dbReference type="Pfam" id="PF03797">
    <property type="entry name" value="Autotransporter"/>
    <property type="match status" value="1"/>
</dbReference>
<dbReference type="InterPro" id="IPR005546">
    <property type="entry name" value="Autotransporte_beta"/>
</dbReference>
<dbReference type="InterPro" id="IPR051551">
    <property type="entry name" value="Autotransporter_adhesion"/>
</dbReference>
<dbReference type="SUPFAM" id="SSF103515">
    <property type="entry name" value="Autotransporter"/>
    <property type="match status" value="1"/>
</dbReference>